<evidence type="ECO:0000256" key="7">
    <source>
        <dbReference type="ARBA" id="ARBA00023098"/>
    </source>
</evidence>
<keyword evidence="3" id="KW-0964">Secreted</keyword>
<dbReference type="GO" id="GO:0005576">
    <property type="term" value="C:extracellular region"/>
    <property type="evidence" value="ECO:0007669"/>
    <property type="project" value="UniProtKB-SubCell"/>
</dbReference>
<keyword evidence="7" id="KW-0443">Lipid metabolism</keyword>
<keyword evidence="9" id="KW-1185">Reference proteome</keyword>
<keyword evidence="4" id="KW-0732">Signal</keyword>
<sequence length="345" mass="38502">MNSRPLAPALYVFGDSLFDSGNNNLLPTLAKADFLPYGMNFDRGPTGRFTNGKTVVDFIAEFLGFPYSPPYLSLNQILLHPEQLTGLNFASGACGILPDTGNDLGRCLNFPEQIDFFETAIEEELPRHYLNSDDLSNHLAKSVYVISVGSNDYINNYLDKKHYDTSKRFSPQSFAKLLIDNLSQQLRRMYYLGARKVIMFEIGPIGCIPSSTGQFKHNGRCVEEFNEFAVMFNDHLAPMLVNLTSNLQGSSFVLGHAHWLGYDAVTHPSKYDLSDSMNACCVTWLNGTSGCIPELGALACHDPDKHYFWDGYHLTETVYRTIASLCFNGSSVCIPKNIKDLVLQV</sequence>
<evidence type="ECO:0008006" key="10">
    <source>
        <dbReference type="Google" id="ProtNLM"/>
    </source>
</evidence>
<evidence type="ECO:0000256" key="1">
    <source>
        <dbReference type="ARBA" id="ARBA00004613"/>
    </source>
</evidence>
<evidence type="ECO:0000256" key="4">
    <source>
        <dbReference type="ARBA" id="ARBA00022729"/>
    </source>
</evidence>
<dbReference type="PANTHER" id="PTHR45650">
    <property type="entry name" value="GDSL-LIKE LIPASE/ACYLHYDROLASE-RELATED"/>
    <property type="match status" value="1"/>
</dbReference>
<dbReference type="InterPro" id="IPR036514">
    <property type="entry name" value="SGNH_hydro_sf"/>
</dbReference>
<dbReference type="GO" id="GO:0016042">
    <property type="term" value="P:lipid catabolic process"/>
    <property type="evidence" value="ECO:0007669"/>
    <property type="project" value="UniProtKB-KW"/>
</dbReference>
<proteinExistence type="inferred from homology"/>
<accession>A0A022RW18</accession>
<protein>
    <recommendedName>
        <fullName evidence="10">SGNH hydrolase-type esterase domain-containing protein</fullName>
    </recommendedName>
</protein>
<evidence type="ECO:0000256" key="5">
    <source>
        <dbReference type="ARBA" id="ARBA00022801"/>
    </source>
</evidence>
<keyword evidence="5" id="KW-0378">Hydrolase</keyword>
<comment type="similarity">
    <text evidence="2">Belongs to the 'GDSL' lipolytic enzyme family.</text>
</comment>
<dbReference type="SUPFAM" id="SSF52266">
    <property type="entry name" value="SGNH hydrolase"/>
    <property type="match status" value="1"/>
</dbReference>
<keyword evidence="6" id="KW-0442">Lipid degradation</keyword>
<dbReference type="Pfam" id="PF00657">
    <property type="entry name" value="Lipase_GDSL"/>
    <property type="match status" value="1"/>
</dbReference>
<evidence type="ECO:0000256" key="6">
    <source>
        <dbReference type="ARBA" id="ARBA00022963"/>
    </source>
</evidence>
<evidence type="ECO:0000256" key="2">
    <source>
        <dbReference type="ARBA" id="ARBA00008668"/>
    </source>
</evidence>
<dbReference type="STRING" id="4155.A0A022RW18"/>
<name>A0A022RW18_ERYGU</name>
<dbReference type="PANTHER" id="PTHR45650:SF14">
    <property type="entry name" value="GDSL ESTERASE_LIPASE 7-LIKE"/>
    <property type="match status" value="1"/>
</dbReference>
<comment type="subcellular location">
    <subcellularLocation>
        <location evidence="1">Secreted</location>
    </subcellularLocation>
</comment>
<evidence type="ECO:0000313" key="8">
    <source>
        <dbReference type="EMBL" id="EYU44249.1"/>
    </source>
</evidence>
<dbReference type="CDD" id="cd01837">
    <property type="entry name" value="SGNH_plant_lipase_like"/>
    <property type="match status" value="1"/>
</dbReference>
<dbReference type="EMBL" id="KI630214">
    <property type="protein sequence ID" value="EYU44249.1"/>
    <property type="molecule type" value="Genomic_DNA"/>
</dbReference>
<dbReference type="AlphaFoldDB" id="A0A022RW18"/>
<evidence type="ECO:0000313" key="9">
    <source>
        <dbReference type="Proteomes" id="UP000030748"/>
    </source>
</evidence>
<dbReference type="Proteomes" id="UP000030748">
    <property type="component" value="Unassembled WGS sequence"/>
</dbReference>
<dbReference type="InterPro" id="IPR001087">
    <property type="entry name" value="GDSL"/>
</dbReference>
<evidence type="ECO:0000256" key="3">
    <source>
        <dbReference type="ARBA" id="ARBA00022525"/>
    </source>
</evidence>
<gene>
    <name evidence="8" type="ORF">MIMGU_mgv1a009323mg</name>
</gene>
<dbReference type="Gene3D" id="3.40.50.1110">
    <property type="entry name" value="SGNH hydrolase"/>
    <property type="match status" value="1"/>
</dbReference>
<organism evidence="8 9">
    <name type="scientific">Erythranthe guttata</name>
    <name type="common">Yellow monkey flower</name>
    <name type="synonym">Mimulus guttatus</name>
    <dbReference type="NCBI Taxonomy" id="4155"/>
    <lineage>
        <taxon>Eukaryota</taxon>
        <taxon>Viridiplantae</taxon>
        <taxon>Streptophyta</taxon>
        <taxon>Embryophyta</taxon>
        <taxon>Tracheophyta</taxon>
        <taxon>Spermatophyta</taxon>
        <taxon>Magnoliopsida</taxon>
        <taxon>eudicotyledons</taxon>
        <taxon>Gunneridae</taxon>
        <taxon>Pentapetalae</taxon>
        <taxon>asterids</taxon>
        <taxon>lamiids</taxon>
        <taxon>Lamiales</taxon>
        <taxon>Phrymaceae</taxon>
        <taxon>Erythranthe</taxon>
    </lineage>
</organism>
<dbReference type="eggNOG" id="ENOG502QR84">
    <property type="taxonomic scope" value="Eukaryota"/>
</dbReference>
<dbReference type="InterPro" id="IPR035669">
    <property type="entry name" value="SGNH_plant_lipase-like"/>
</dbReference>
<dbReference type="GO" id="GO:0016788">
    <property type="term" value="F:hydrolase activity, acting on ester bonds"/>
    <property type="evidence" value="ECO:0007669"/>
    <property type="project" value="InterPro"/>
</dbReference>
<dbReference type="InterPro" id="IPR051238">
    <property type="entry name" value="GDSL_esterase/lipase"/>
</dbReference>
<reference evidence="8 9" key="1">
    <citation type="journal article" date="2013" name="Proc. Natl. Acad. Sci. U.S.A.">
        <title>Fine-scale variation in meiotic recombination in Mimulus inferred from population shotgun sequencing.</title>
        <authorList>
            <person name="Hellsten U."/>
            <person name="Wright K.M."/>
            <person name="Jenkins J."/>
            <person name="Shu S."/>
            <person name="Yuan Y."/>
            <person name="Wessler S.R."/>
            <person name="Schmutz J."/>
            <person name="Willis J.H."/>
            <person name="Rokhsar D.S."/>
        </authorList>
    </citation>
    <scope>NUCLEOTIDE SEQUENCE [LARGE SCALE GENOMIC DNA]</scope>
    <source>
        <strain evidence="9">cv. DUN x IM62</strain>
    </source>
</reference>